<protein>
    <submittedName>
        <fullName evidence="1">Uncharacterized protein</fullName>
    </submittedName>
</protein>
<reference evidence="1" key="1">
    <citation type="submission" date="2022-01" db="EMBL/GenBank/DDBJ databases">
        <authorList>
            <person name="King R."/>
        </authorList>
    </citation>
    <scope>NUCLEOTIDE SEQUENCE</scope>
</reference>
<proteinExistence type="predicted"/>
<dbReference type="Proteomes" id="UP001153709">
    <property type="component" value="Chromosome 5"/>
</dbReference>
<accession>A0A9N9SZ00</accession>
<keyword evidence="2" id="KW-1185">Reference proteome</keyword>
<evidence type="ECO:0000313" key="2">
    <source>
        <dbReference type="Proteomes" id="UP001153709"/>
    </source>
</evidence>
<sequence>MYDQICTNTSQPGPSCSATSDKCIHIRPHEHILETSESVPEYSVSPVSKERFDEHERSNDHIDNLKMYQTRLLKQGRVDVELEKEISTAKEYWVKDLERIISVIKFLATRELAFRGTHKELAKNGMETT</sequence>
<dbReference type="EMBL" id="OU898280">
    <property type="protein sequence ID" value="CAG9834971.1"/>
    <property type="molecule type" value="Genomic_DNA"/>
</dbReference>
<name>A0A9N9SZ00_DIABA</name>
<dbReference type="AlphaFoldDB" id="A0A9N9SZ00"/>
<organism evidence="1 2">
    <name type="scientific">Diabrotica balteata</name>
    <name type="common">Banded cucumber beetle</name>
    <dbReference type="NCBI Taxonomy" id="107213"/>
    <lineage>
        <taxon>Eukaryota</taxon>
        <taxon>Metazoa</taxon>
        <taxon>Ecdysozoa</taxon>
        <taxon>Arthropoda</taxon>
        <taxon>Hexapoda</taxon>
        <taxon>Insecta</taxon>
        <taxon>Pterygota</taxon>
        <taxon>Neoptera</taxon>
        <taxon>Endopterygota</taxon>
        <taxon>Coleoptera</taxon>
        <taxon>Polyphaga</taxon>
        <taxon>Cucujiformia</taxon>
        <taxon>Chrysomeloidea</taxon>
        <taxon>Chrysomelidae</taxon>
        <taxon>Galerucinae</taxon>
        <taxon>Diabroticina</taxon>
        <taxon>Diabroticites</taxon>
        <taxon>Diabrotica</taxon>
    </lineage>
</organism>
<dbReference type="OrthoDB" id="6611207at2759"/>
<evidence type="ECO:0000313" key="1">
    <source>
        <dbReference type="EMBL" id="CAG9834971.1"/>
    </source>
</evidence>
<gene>
    <name evidence="1" type="ORF">DIABBA_LOCUS8219</name>
</gene>